<feature type="domain" description="Malonyl-CoA:ACP transacylase (MAT)" evidence="2">
    <location>
        <begin position="1"/>
        <end position="161"/>
    </location>
</feature>
<evidence type="ECO:0000313" key="3">
    <source>
        <dbReference type="EMBL" id="CEJ61215.1"/>
    </source>
</evidence>
<dbReference type="InterPro" id="IPR001227">
    <property type="entry name" value="Ac_transferase_dom_sf"/>
</dbReference>
<dbReference type="OrthoDB" id="329835at2759"/>
<dbReference type="InterPro" id="IPR050091">
    <property type="entry name" value="PKS_NRPS_Biosynth_Enz"/>
</dbReference>
<evidence type="ECO:0000313" key="4">
    <source>
        <dbReference type="Proteomes" id="UP000042958"/>
    </source>
</evidence>
<dbReference type="SUPFAM" id="SSF52151">
    <property type="entry name" value="FabD/lysophospholipase-like"/>
    <property type="match status" value="1"/>
</dbReference>
<proteinExistence type="predicted"/>
<organism evidence="3 4">
    <name type="scientific">Penicillium brasilianum</name>
    <dbReference type="NCBI Taxonomy" id="104259"/>
    <lineage>
        <taxon>Eukaryota</taxon>
        <taxon>Fungi</taxon>
        <taxon>Dikarya</taxon>
        <taxon>Ascomycota</taxon>
        <taxon>Pezizomycotina</taxon>
        <taxon>Eurotiomycetes</taxon>
        <taxon>Eurotiomycetidae</taxon>
        <taxon>Eurotiales</taxon>
        <taxon>Aspergillaceae</taxon>
        <taxon>Penicillium</taxon>
    </lineage>
</organism>
<keyword evidence="1" id="KW-0808">Transferase</keyword>
<dbReference type="PANTHER" id="PTHR43775">
    <property type="entry name" value="FATTY ACID SYNTHASE"/>
    <property type="match status" value="1"/>
</dbReference>
<dbReference type="Gene3D" id="3.40.366.10">
    <property type="entry name" value="Malonyl-Coenzyme A Acyl Carrier Protein, domain 2"/>
    <property type="match status" value="1"/>
</dbReference>
<gene>
    <name evidence="3" type="ORF">PMG11_09752</name>
</gene>
<dbReference type="EMBL" id="CDHK01000010">
    <property type="protein sequence ID" value="CEJ61215.1"/>
    <property type="molecule type" value="Genomic_DNA"/>
</dbReference>
<dbReference type="AlphaFoldDB" id="A0A0F7U0N4"/>
<keyword evidence="4" id="KW-1185">Reference proteome</keyword>
<evidence type="ECO:0000256" key="1">
    <source>
        <dbReference type="ARBA" id="ARBA00022679"/>
    </source>
</evidence>
<dbReference type="InterPro" id="IPR016036">
    <property type="entry name" value="Malonyl_transacylase_ACP-bd"/>
</dbReference>
<dbReference type="GO" id="GO:0004312">
    <property type="term" value="F:fatty acid synthase activity"/>
    <property type="evidence" value="ECO:0007669"/>
    <property type="project" value="TreeGrafter"/>
</dbReference>
<accession>A0A0F7U0N4</accession>
<sequence>MADAMAVAYFRGIAASQLLISPNIKGSMIAVGMSDEATRVYLRKLSSGKAGVACINSPSSVTVSGDETAIDELVEMLKDKSVFFRRLAVDVAYHSHHMEIAANEYLSSIEHISPRHDHTLASQLGKIAVFSSVTGSEIRPSEMGPQYWVSNLLGQTVIKMWRI</sequence>
<dbReference type="Pfam" id="PF00698">
    <property type="entry name" value="Acyl_transf_1"/>
    <property type="match status" value="1"/>
</dbReference>
<dbReference type="InterPro" id="IPR014043">
    <property type="entry name" value="Acyl_transferase_dom"/>
</dbReference>
<dbReference type="GO" id="GO:0044550">
    <property type="term" value="P:secondary metabolite biosynthetic process"/>
    <property type="evidence" value="ECO:0007669"/>
    <property type="project" value="TreeGrafter"/>
</dbReference>
<name>A0A0F7U0N4_PENBI</name>
<dbReference type="STRING" id="104259.A0A0F7U0N4"/>
<evidence type="ECO:0000259" key="2">
    <source>
        <dbReference type="SMART" id="SM00827"/>
    </source>
</evidence>
<dbReference type="Proteomes" id="UP000042958">
    <property type="component" value="Unassembled WGS sequence"/>
</dbReference>
<dbReference type="GO" id="GO:0006633">
    <property type="term" value="P:fatty acid biosynthetic process"/>
    <property type="evidence" value="ECO:0007669"/>
    <property type="project" value="TreeGrafter"/>
</dbReference>
<reference evidence="4" key="1">
    <citation type="journal article" date="2015" name="Genome Announc.">
        <title>Draft genome sequence of the fungus Penicillium brasilianum MG11.</title>
        <authorList>
            <person name="Horn F."/>
            <person name="Linde J."/>
            <person name="Mattern D.J."/>
            <person name="Walther G."/>
            <person name="Guthke R."/>
            <person name="Brakhage A.A."/>
            <person name="Valiante V."/>
        </authorList>
    </citation>
    <scope>NUCLEOTIDE SEQUENCE [LARGE SCALE GENOMIC DNA]</scope>
    <source>
        <strain evidence="4">MG11</strain>
    </source>
</reference>
<dbReference type="SMART" id="SM00827">
    <property type="entry name" value="PKS_AT"/>
    <property type="match status" value="1"/>
</dbReference>
<dbReference type="InterPro" id="IPR016035">
    <property type="entry name" value="Acyl_Trfase/lysoPLipase"/>
</dbReference>
<dbReference type="PANTHER" id="PTHR43775:SF29">
    <property type="entry name" value="ASPERFURANONE POLYKETIDE SYNTHASE AFOG-RELATED"/>
    <property type="match status" value="1"/>
</dbReference>
<protein>
    <recommendedName>
        <fullName evidence="2">Malonyl-CoA:ACP transacylase (MAT) domain-containing protein</fullName>
    </recommendedName>
</protein>
<dbReference type="SUPFAM" id="SSF55048">
    <property type="entry name" value="Probable ACP-binding domain of malonyl-CoA ACP transacylase"/>
    <property type="match status" value="1"/>
</dbReference>